<sequence>MTVPAQPLISFIGTTPNIGTTSAAFATAYRLAEINEGRVLFLDLNLKSAKLHRYLGVDRPGMTLDHLRPELLSGSMNAGKLAGAAYQVPTCPQLHVLFGNMFRDQAEYFTPGDIDRLLEAAQQAYPVVVADVSAYWDNAATITVMRRAALRILATTAALSSFQEDAQRWIGQVSPLFGVPSTEYRGIIISPPWRNGGFPVRDIRREIGIPLAGQFKLTESMLMQLDSGRMEEWLKSDKQGSQAMQPTAEMIARELLLPRRMDKQKQPWFRKLAAIRNGAGS</sequence>
<reference evidence="1" key="1">
    <citation type="submission" date="2020-12" db="EMBL/GenBank/DDBJ databases">
        <authorList>
            <person name="Huq M.A."/>
        </authorList>
    </citation>
    <scope>NUCLEOTIDE SEQUENCE</scope>
    <source>
        <strain evidence="1">MAHUQ-46</strain>
    </source>
</reference>
<accession>A0A934MUX4</accession>
<dbReference type="RefSeq" id="WP_199019080.1">
    <property type="nucleotide sequence ID" value="NZ_JAELUP010000031.1"/>
</dbReference>
<protein>
    <submittedName>
        <fullName evidence="1">Uncharacterized protein</fullName>
    </submittedName>
</protein>
<dbReference type="InterPro" id="IPR027417">
    <property type="entry name" value="P-loop_NTPase"/>
</dbReference>
<keyword evidence="2" id="KW-1185">Reference proteome</keyword>
<evidence type="ECO:0000313" key="2">
    <source>
        <dbReference type="Proteomes" id="UP000640274"/>
    </source>
</evidence>
<proteinExistence type="predicted"/>
<dbReference type="AlphaFoldDB" id="A0A934MUX4"/>
<dbReference type="Gene3D" id="3.40.50.300">
    <property type="entry name" value="P-loop containing nucleotide triphosphate hydrolases"/>
    <property type="match status" value="1"/>
</dbReference>
<gene>
    <name evidence="1" type="ORF">JFN88_09460</name>
</gene>
<organism evidence="1 2">
    <name type="scientific">Paenibacillus roseus</name>
    <dbReference type="NCBI Taxonomy" id="2798579"/>
    <lineage>
        <taxon>Bacteria</taxon>
        <taxon>Bacillati</taxon>
        <taxon>Bacillota</taxon>
        <taxon>Bacilli</taxon>
        <taxon>Bacillales</taxon>
        <taxon>Paenibacillaceae</taxon>
        <taxon>Paenibacillus</taxon>
    </lineage>
</organism>
<dbReference type="EMBL" id="JAELUP010000031">
    <property type="protein sequence ID" value="MBJ6361527.1"/>
    <property type="molecule type" value="Genomic_DNA"/>
</dbReference>
<dbReference type="SUPFAM" id="SSF52540">
    <property type="entry name" value="P-loop containing nucleoside triphosphate hydrolases"/>
    <property type="match status" value="1"/>
</dbReference>
<dbReference type="Proteomes" id="UP000640274">
    <property type="component" value="Unassembled WGS sequence"/>
</dbReference>
<name>A0A934MUX4_9BACL</name>
<evidence type="ECO:0000313" key="1">
    <source>
        <dbReference type="EMBL" id="MBJ6361527.1"/>
    </source>
</evidence>
<comment type="caution">
    <text evidence="1">The sequence shown here is derived from an EMBL/GenBank/DDBJ whole genome shotgun (WGS) entry which is preliminary data.</text>
</comment>